<accession>A0A0F9A9Q3</accession>
<proteinExistence type="predicted"/>
<dbReference type="Gene3D" id="1.10.3210.10">
    <property type="entry name" value="Hypothetical protein af1432"/>
    <property type="match status" value="1"/>
</dbReference>
<evidence type="ECO:0008006" key="2">
    <source>
        <dbReference type="Google" id="ProtNLM"/>
    </source>
</evidence>
<dbReference type="AlphaFoldDB" id="A0A0F9A9Q3"/>
<dbReference type="EMBL" id="LAZR01047153">
    <property type="protein sequence ID" value="KKK94885.1"/>
    <property type="molecule type" value="Genomic_DNA"/>
</dbReference>
<protein>
    <recommendedName>
        <fullName evidence="2">HD domain-containing protein</fullName>
    </recommendedName>
</protein>
<name>A0A0F9A9Q3_9ZZZZ</name>
<evidence type="ECO:0000313" key="1">
    <source>
        <dbReference type="EMBL" id="KKK94885.1"/>
    </source>
</evidence>
<sequence>MKKAEQIATEAHKGQFRYDKKTPFIEHPRAVAESFNDPDRKIIAWLHDVAEDTDVSLDDLAHMGFRMHIISALKVLTKDKNETYLNYLLRVKQNELAKDVKLADLEHNKSTSPGRHQQDKYALAQYILRESSLLKALQKIERIYIAGGEPSKGDLFTLIQAMKATARLAIGGKNEER</sequence>
<comment type="caution">
    <text evidence="1">The sequence shown here is derived from an EMBL/GenBank/DDBJ whole genome shotgun (WGS) entry which is preliminary data.</text>
</comment>
<organism evidence="1">
    <name type="scientific">marine sediment metagenome</name>
    <dbReference type="NCBI Taxonomy" id="412755"/>
    <lineage>
        <taxon>unclassified sequences</taxon>
        <taxon>metagenomes</taxon>
        <taxon>ecological metagenomes</taxon>
    </lineage>
</organism>
<gene>
    <name evidence="1" type="ORF">LCGC14_2678350</name>
</gene>
<dbReference type="SUPFAM" id="SSF109604">
    <property type="entry name" value="HD-domain/PDEase-like"/>
    <property type="match status" value="1"/>
</dbReference>
<reference evidence="1" key="1">
    <citation type="journal article" date="2015" name="Nature">
        <title>Complex archaea that bridge the gap between prokaryotes and eukaryotes.</title>
        <authorList>
            <person name="Spang A."/>
            <person name="Saw J.H."/>
            <person name="Jorgensen S.L."/>
            <person name="Zaremba-Niedzwiedzka K."/>
            <person name="Martijn J."/>
            <person name="Lind A.E."/>
            <person name="van Eijk R."/>
            <person name="Schleper C."/>
            <person name="Guy L."/>
            <person name="Ettema T.J."/>
        </authorList>
    </citation>
    <scope>NUCLEOTIDE SEQUENCE</scope>
</reference>